<comment type="caution">
    <text evidence="1">The sequence shown here is derived from an EMBL/GenBank/DDBJ whole genome shotgun (WGS) entry which is preliminary data.</text>
</comment>
<dbReference type="OrthoDB" id="711499at2"/>
<dbReference type="AlphaFoldDB" id="A0A4Q6XZ91"/>
<evidence type="ECO:0000313" key="2">
    <source>
        <dbReference type="Proteomes" id="UP000292855"/>
    </source>
</evidence>
<evidence type="ECO:0000313" key="1">
    <source>
        <dbReference type="EMBL" id="RZF62187.1"/>
    </source>
</evidence>
<keyword evidence="2" id="KW-1185">Reference proteome</keyword>
<dbReference type="EMBL" id="SGIT01000001">
    <property type="protein sequence ID" value="RZF62187.1"/>
    <property type="molecule type" value="Genomic_DNA"/>
</dbReference>
<reference evidence="1 2" key="1">
    <citation type="submission" date="2019-02" db="EMBL/GenBank/DDBJ databases">
        <authorList>
            <person name="Li Y."/>
        </authorList>
    </citation>
    <scope>NUCLEOTIDE SEQUENCE [LARGE SCALE GENOMIC DNA]</scope>
    <source>
        <strain evidence="1 2">30C10-4-7</strain>
    </source>
</reference>
<organism evidence="1 2">
    <name type="scientific">Sphingobacterium corticibacterium</name>
    <dbReference type="NCBI Taxonomy" id="2484746"/>
    <lineage>
        <taxon>Bacteria</taxon>
        <taxon>Pseudomonadati</taxon>
        <taxon>Bacteroidota</taxon>
        <taxon>Sphingobacteriia</taxon>
        <taxon>Sphingobacteriales</taxon>
        <taxon>Sphingobacteriaceae</taxon>
        <taxon>Sphingobacterium</taxon>
    </lineage>
</organism>
<sequence>MLMKNQRMCIYAKEVSNLLGKSPQQARRILSQIKDSHGKEQHQYVSIKEFAAYTGLDEEEVRKVCQG</sequence>
<dbReference type="Proteomes" id="UP000292855">
    <property type="component" value="Unassembled WGS sequence"/>
</dbReference>
<proteinExistence type="predicted"/>
<protein>
    <submittedName>
        <fullName evidence="1">Uncharacterized protein</fullName>
    </submittedName>
</protein>
<accession>A0A4Q6XZ91</accession>
<gene>
    <name evidence="1" type="ORF">EWE74_05105</name>
</gene>
<name>A0A4Q6XZ91_9SPHI</name>